<evidence type="ECO:0000313" key="2">
    <source>
        <dbReference type="Proteomes" id="UP000606786"/>
    </source>
</evidence>
<keyword evidence="2" id="KW-1185">Reference proteome</keyword>
<comment type="caution">
    <text evidence="1">The sequence shown here is derived from an EMBL/GenBank/DDBJ whole genome shotgun (WGS) entry which is preliminary data.</text>
</comment>
<evidence type="ECO:0000313" key="1">
    <source>
        <dbReference type="EMBL" id="CAD7012669.1"/>
    </source>
</evidence>
<organism evidence="1 2">
    <name type="scientific">Ceratitis capitata</name>
    <name type="common">Mediterranean fruit fly</name>
    <name type="synonym">Tephritis capitata</name>
    <dbReference type="NCBI Taxonomy" id="7213"/>
    <lineage>
        <taxon>Eukaryota</taxon>
        <taxon>Metazoa</taxon>
        <taxon>Ecdysozoa</taxon>
        <taxon>Arthropoda</taxon>
        <taxon>Hexapoda</taxon>
        <taxon>Insecta</taxon>
        <taxon>Pterygota</taxon>
        <taxon>Neoptera</taxon>
        <taxon>Endopterygota</taxon>
        <taxon>Diptera</taxon>
        <taxon>Brachycera</taxon>
        <taxon>Muscomorpha</taxon>
        <taxon>Tephritoidea</taxon>
        <taxon>Tephritidae</taxon>
        <taxon>Ceratitis</taxon>
        <taxon>Ceratitis</taxon>
    </lineage>
</organism>
<protein>
    <submittedName>
        <fullName evidence="1">(Mediterranean fruit fly) hypothetical protein</fullName>
    </submittedName>
</protein>
<accession>A0A811VEN3</accession>
<sequence>MCELQWQCAAATTALLLRPPIACTAPRRAAPFIMAPFHLQLIPPPQCYRKASTGTTTSCQPSAVGRVMAMAA</sequence>
<proteinExistence type="predicted"/>
<dbReference type="AlphaFoldDB" id="A0A811VEN3"/>
<feature type="non-terminal residue" evidence="1">
    <location>
        <position position="72"/>
    </location>
</feature>
<name>A0A811VEN3_CERCA</name>
<reference evidence="1" key="1">
    <citation type="submission" date="2020-11" db="EMBL/GenBank/DDBJ databases">
        <authorList>
            <person name="Whitehead M."/>
        </authorList>
    </citation>
    <scope>NUCLEOTIDE SEQUENCE</scope>
    <source>
        <strain evidence="1">EGII</strain>
    </source>
</reference>
<dbReference type="Proteomes" id="UP000606786">
    <property type="component" value="Unassembled WGS sequence"/>
</dbReference>
<dbReference type="EMBL" id="CAJHJT010000056">
    <property type="protein sequence ID" value="CAD7012669.1"/>
    <property type="molecule type" value="Genomic_DNA"/>
</dbReference>
<gene>
    <name evidence="1" type="ORF">CCAP1982_LOCUS20776</name>
</gene>